<proteinExistence type="predicted"/>
<name>A0A7W7GDB3_9ACTN</name>
<dbReference type="CDD" id="cd16936">
    <property type="entry name" value="HATPase_RsbW-like"/>
    <property type="match status" value="1"/>
</dbReference>
<feature type="domain" description="Histidine kinase/HSP90-like ATPase" evidence="2">
    <location>
        <begin position="19"/>
        <end position="123"/>
    </location>
</feature>
<keyword evidence="1" id="KW-0723">Serine/threonine-protein kinase</keyword>
<evidence type="ECO:0000313" key="3">
    <source>
        <dbReference type="EMBL" id="MBB4702836.1"/>
    </source>
</evidence>
<keyword evidence="4" id="KW-1185">Reference proteome</keyword>
<accession>A0A7W7GDB3</accession>
<dbReference type="GO" id="GO:0004674">
    <property type="term" value="F:protein serine/threonine kinase activity"/>
    <property type="evidence" value="ECO:0007669"/>
    <property type="project" value="UniProtKB-KW"/>
</dbReference>
<dbReference type="InterPro" id="IPR050267">
    <property type="entry name" value="Anti-sigma-factor_SerPK"/>
</dbReference>
<dbReference type="RefSeq" id="WP_184882864.1">
    <property type="nucleotide sequence ID" value="NZ_BOOV01000005.1"/>
</dbReference>
<dbReference type="InterPro" id="IPR036890">
    <property type="entry name" value="HATPase_C_sf"/>
</dbReference>
<dbReference type="EMBL" id="JACHND010000001">
    <property type="protein sequence ID" value="MBB4702836.1"/>
    <property type="molecule type" value="Genomic_DNA"/>
</dbReference>
<dbReference type="SUPFAM" id="SSF55874">
    <property type="entry name" value="ATPase domain of HSP90 chaperone/DNA topoisomerase II/histidine kinase"/>
    <property type="match status" value="1"/>
</dbReference>
<comment type="caution">
    <text evidence="3">The sequence shown here is derived from an EMBL/GenBank/DDBJ whole genome shotgun (WGS) entry which is preliminary data.</text>
</comment>
<dbReference type="PANTHER" id="PTHR35526">
    <property type="entry name" value="ANTI-SIGMA-F FACTOR RSBW-RELATED"/>
    <property type="match status" value="1"/>
</dbReference>
<sequence length="142" mass="15581">MREDANTIPRPWSVDRTVFPSAETSVAQARRWLRELLAGHPRCDDAVLLLSETFTNSVVHTRSAAIGVVLLVEENDRLQVEVVDEGAETSPCVCGHSGGGDLAESGRGIRLLRALSDQWGFIEEHPRCVVWFTLGPPPPPVE</sequence>
<dbReference type="Pfam" id="PF13581">
    <property type="entry name" value="HATPase_c_2"/>
    <property type="match status" value="1"/>
</dbReference>
<protein>
    <submittedName>
        <fullName evidence="3">Anti-sigma regulatory factor (Ser/Thr protein kinase)</fullName>
    </submittedName>
</protein>
<dbReference type="Proteomes" id="UP000542210">
    <property type="component" value="Unassembled WGS sequence"/>
</dbReference>
<reference evidence="3 4" key="1">
    <citation type="submission" date="2020-08" db="EMBL/GenBank/DDBJ databases">
        <title>Sequencing the genomes of 1000 actinobacteria strains.</title>
        <authorList>
            <person name="Klenk H.-P."/>
        </authorList>
    </citation>
    <scope>NUCLEOTIDE SEQUENCE [LARGE SCALE GENOMIC DNA]</scope>
    <source>
        <strain evidence="3 4">DSM 45784</strain>
    </source>
</reference>
<evidence type="ECO:0000259" key="2">
    <source>
        <dbReference type="Pfam" id="PF13581"/>
    </source>
</evidence>
<evidence type="ECO:0000313" key="4">
    <source>
        <dbReference type="Proteomes" id="UP000542210"/>
    </source>
</evidence>
<organism evidence="3 4">
    <name type="scientific">Sphaerisporangium siamense</name>
    <dbReference type="NCBI Taxonomy" id="795645"/>
    <lineage>
        <taxon>Bacteria</taxon>
        <taxon>Bacillati</taxon>
        <taxon>Actinomycetota</taxon>
        <taxon>Actinomycetes</taxon>
        <taxon>Streptosporangiales</taxon>
        <taxon>Streptosporangiaceae</taxon>
        <taxon>Sphaerisporangium</taxon>
    </lineage>
</organism>
<keyword evidence="1" id="KW-0418">Kinase</keyword>
<dbReference type="Gene3D" id="3.30.565.10">
    <property type="entry name" value="Histidine kinase-like ATPase, C-terminal domain"/>
    <property type="match status" value="1"/>
</dbReference>
<dbReference type="PANTHER" id="PTHR35526:SF3">
    <property type="entry name" value="ANTI-SIGMA-F FACTOR RSBW"/>
    <property type="match status" value="1"/>
</dbReference>
<gene>
    <name evidence="3" type="ORF">BJ982_004380</name>
</gene>
<evidence type="ECO:0000256" key="1">
    <source>
        <dbReference type="ARBA" id="ARBA00022527"/>
    </source>
</evidence>
<keyword evidence="1" id="KW-0808">Transferase</keyword>
<dbReference type="InterPro" id="IPR003594">
    <property type="entry name" value="HATPase_dom"/>
</dbReference>
<dbReference type="AlphaFoldDB" id="A0A7W7GDB3"/>